<dbReference type="Proteomes" id="UP001209878">
    <property type="component" value="Unassembled WGS sequence"/>
</dbReference>
<organism evidence="1 2">
    <name type="scientific">Ridgeia piscesae</name>
    <name type="common">Tubeworm</name>
    <dbReference type="NCBI Taxonomy" id="27915"/>
    <lineage>
        <taxon>Eukaryota</taxon>
        <taxon>Metazoa</taxon>
        <taxon>Spiralia</taxon>
        <taxon>Lophotrochozoa</taxon>
        <taxon>Annelida</taxon>
        <taxon>Polychaeta</taxon>
        <taxon>Sedentaria</taxon>
        <taxon>Canalipalpata</taxon>
        <taxon>Sabellida</taxon>
        <taxon>Siboglinidae</taxon>
        <taxon>Ridgeia</taxon>
    </lineage>
</organism>
<sequence length="76" mass="8333">MFKKIISYLPIKRKPAGEEVGEIESITIYPLKSGKGITVNAAKTTNSGLKLSKTDIYDSTRARRLCPADENNVSCT</sequence>
<keyword evidence="2" id="KW-1185">Reference proteome</keyword>
<evidence type="ECO:0000313" key="2">
    <source>
        <dbReference type="Proteomes" id="UP001209878"/>
    </source>
</evidence>
<evidence type="ECO:0000313" key="1">
    <source>
        <dbReference type="EMBL" id="KAK2190370.1"/>
    </source>
</evidence>
<accession>A0AAD9P8Z3</accession>
<name>A0AAD9P8Z3_RIDPI</name>
<proteinExistence type="predicted"/>
<reference evidence="1" key="1">
    <citation type="journal article" date="2023" name="Mol. Biol. Evol.">
        <title>Third-Generation Sequencing Reveals the Adaptive Role of the Epigenome in Three Deep-Sea Polychaetes.</title>
        <authorList>
            <person name="Perez M."/>
            <person name="Aroh O."/>
            <person name="Sun Y."/>
            <person name="Lan Y."/>
            <person name="Juniper S.K."/>
            <person name="Young C.R."/>
            <person name="Angers B."/>
            <person name="Qian P.Y."/>
        </authorList>
    </citation>
    <scope>NUCLEOTIDE SEQUENCE</scope>
    <source>
        <strain evidence="1">R07B-5</strain>
    </source>
</reference>
<gene>
    <name evidence="1" type="ORF">NP493_82g01012</name>
</gene>
<protein>
    <submittedName>
        <fullName evidence="1">Uncharacterized protein</fullName>
    </submittedName>
</protein>
<comment type="caution">
    <text evidence="1">The sequence shown here is derived from an EMBL/GenBank/DDBJ whole genome shotgun (WGS) entry which is preliminary data.</text>
</comment>
<dbReference type="AlphaFoldDB" id="A0AAD9P8Z3"/>
<dbReference type="EMBL" id="JAODUO010000081">
    <property type="protein sequence ID" value="KAK2190370.1"/>
    <property type="molecule type" value="Genomic_DNA"/>
</dbReference>